<dbReference type="EMBL" id="FNPK01000006">
    <property type="protein sequence ID" value="SDY27390.1"/>
    <property type="molecule type" value="Genomic_DNA"/>
</dbReference>
<sequence>MGSLTLKAITDQTPYVQKIKGALEKATGQSIPWRKFNSTPKQLSEKLEHEKQLALYVPMISNNFGMVYPQRAGIFVRQSVQSCLNFIPRVICKN</sequence>
<name>A0A1H3II75_9GAMM</name>
<protein>
    <submittedName>
        <fullName evidence="1">Uncharacterized protein</fullName>
    </submittedName>
</protein>
<dbReference type="Proteomes" id="UP000199035">
    <property type="component" value="Unassembled WGS sequence"/>
</dbReference>
<evidence type="ECO:0000313" key="1">
    <source>
        <dbReference type="EMBL" id="SDY27390.1"/>
    </source>
</evidence>
<gene>
    <name evidence="1" type="ORF">SAMN05421643_106172</name>
</gene>
<dbReference type="RefSeq" id="WP_092689143.1">
    <property type="nucleotide sequence ID" value="NZ_FNPK01000006.1"/>
</dbReference>
<organism evidence="1 2">
    <name type="scientific">Acinetobacter kyonggiensis</name>
    <dbReference type="NCBI Taxonomy" id="595670"/>
    <lineage>
        <taxon>Bacteria</taxon>
        <taxon>Pseudomonadati</taxon>
        <taxon>Pseudomonadota</taxon>
        <taxon>Gammaproteobacteria</taxon>
        <taxon>Moraxellales</taxon>
        <taxon>Moraxellaceae</taxon>
        <taxon>Acinetobacter</taxon>
    </lineage>
</organism>
<reference evidence="2" key="1">
    <citation type="submission" date="2016-10" db="EMBL/GenBank/DDBJ databases">
        <authorList>
            <person name="Varghese N."/>
            <person name="Submissions S."/>
        </authorList>
    </citation>
    <scope>NUCLEOTIDE SEQUENCE [LARGE SCALE GENOMIC DNA]</scope>
    <source>
        <strain evidence="2">ANC 5109</strain>
    </source>
</reference>
<evidence type="ECO:0000313" key="2">
    <source>
        <dbReference type="Proteomes" id="UP000199035"/>
    </source>
</evidence>
<proteinExistence type="predicted"/>
<accession>A0A1H3II75</accession>
<dbReference type="AlphaFoldDB" id="A0A1H3II75"/>
<keyword evidence="2" id="KW-1185">Reference proteome</keyword>